<reference evidence="2 3" key="1">
    <citation type="submission" date="2011-08" db="EMBL/GenBank/DDBJ databases">
        <title>The Genome Sequence of Plasmodium vivax Brazil I.</title>
        <authorList>
            <consortium name="The Broad Institute Genome Sequencing Platform"/>
            <consortium name="The Broad Institute Genome Sequencing Center for Infectious Disease"/>
            <person name="Neafsey D."/>
            <person name="Carlton J."/>
            <person name="Barnwell J."/>
            <person name="Collins W."/>
            <person name="Escalante A."/>
            <person name="Mullikin J."/>
            <person name="Saul A."/>
            <person name="Guigo R."/>
            <person name="Camara F."/>
            <person name="Young S.K."/>
            <person name="Zeng Q."/>
            <person name="Gargeya S."/>
            <person name="Fitzgerald M."/>
            <person name="Haas B."/>
            <person name="Abouelleil A."/>
            <person name="Alvarado L."/>
            <person name="Arachchi H.M."/>
            <person name="Berlin A."/>
            <person name="Brown A."/>
            <person name="Chapman S.B."/>
            <person name="Chen Z."/>
            <person name="Dunbar C."/>
            <person name="Freedman E."/>
            <person name="Gearin G."/>
            <person name="Gellesch M."/>
            <person name="Goldberg J."/>
            <person name="Griggs A."/>
            <person name="Gujja S."/>
            <person name="Heiman D."/>
            <person name="Howarth C."/>
            <person name="Larson L."/>
            <person name="Lui A."/>
            <person name="MacDonald P.J.P."/>
            <person name="Montmayeur A."/>
            <person name="Murphy C."/>
            <person name="Neiman D."/>
            <person name="Pearson M."/>
            <person name="Priest M."/>
            <person name="Roberts A."/>
            <person name="Saif S."/>
            <person name="Shea T."/>
            <person name="Shenoy N."/>
            <person name="Sisk P."/>
            <person name="Stolte C."/>
            <person name="Sykes S."/>
            <person name="Wortman J."/>
            <person name="Nusbaum C."/>
            <person name="Birren B."/>
        </authorList>
    </citation>
    <scope>NUCLEOTIDE SEQUENCE [LARGE SCALE GENOMIC DNA]</scope>
    <source>
        <strain evidence="2 3">Brazil I</strain>
    </source>
</reference>
<evidence type="ECO:0000256" key="1">
    <source>
        <dbReference type="SAM" id="Phobius"/>
    </source>
</evidence>
<feature type="transmembrane region" description="Helical" evidence="1">
    <location>
        <begin position="267"/>
        <end position="288"/>
    </location>
</feature>
<keyword evidence="1" id="KW-0812">Transmembrane</keyword>
<keyword evidence="1" id="KW-1133">Transmembrane helix</keyword>
<dbReference type="EMBL" id="KQ234712">
    <property type="protein sequence ID" value="KMZ89397.1"/>
    <property type="molecule type" value="Genomic_DNA"/>
</dbReference>
<sequence length="302" mass="34845">MYFKCFFLFNFLKIIQTCILLIVSEINIYNYVDEFLVWKKPLVDVEEKPDEPFIKACLPNITTDIKNYENYKKICLYFTKSMAYIVEDGNFKDNSNSLNGICAYLNYYLNSELKNINGSNEKPEEFYSKMRAKDPNNSLNLNKCVGKIKNIGDNHLDDMKFIHNLFVNVDNYINNYHDDNVKCPIAKACDTSYNERLNRCDKSSLDIFCQKMIEFKNHYETIMASTTCDVNKVLPEFGEKPTAGMKPDDAGDTKSSVDFSNLLRGKIGTLTLTTPGIVIGLSVLYKVIKIVRKKYDSFTKSW</sequence>
<evidence type="ECO:0000313" key="2">
    <source>
        <dbReference type="EMBL" id="KMZ89397.1"/>
    </source>
</evidence>
<evidence type="ECO:0000313" key="3">
    <source>
        <dbReference type="Proteomes" id="UP000053327"/>
    </source>
</evidence>
<organism evidence="2 3">
    <name type="scientific">Plasmodium vivax (strain Brazil I)</name>
    <dbReference type="NCBI Taxonomy" id="1033975"/>
    <lineage>
        <taxon>Eukaryota</taxon>
        <taxon>Sar</taxon>
        <taxon>Alveolata</taxon>
        <taxon>Apicomplexa</taxon>
        <taxon>Aconoidasida</taxon>
        <taxon>Haemosporida</taxon>
        <taxon>Plasmodiidae</taxon>
        <taxon>Plasmodium</taxon>
        <taxon>Plasmodium (Plasmodium)</taxon>
    </lineage>
</organism>
<accession>A0A0J9T448</accession>
<protein>
    <submittedName>
        <fullName evidence="2">Uncharacterized protein</fullName>
    </submittedName>
</protein>
<name>A0A0J9T448_PLAV1</name>
<gene>
    <name evidence="2" type="ORF">PVBG_05908</name>
</gene>
<keyword evidence="1" id="KW-0472">Membrane</keyword>
<dbReference type="OrthoDB" id="388362at2759"/>
<dbReference type="AlphaFoldDB" id="A0A0J9T448"/>
<proteinExistence type="predicted"/>
<dbReference type="Proteomes" id="UP000053327">
    <property type="component" value="Unassembled WGS sequence"/>
</dbReference>